<comment type="similarity">
    <text evidence="1">Belongs to the AB hydrolase superfamily.</text>
</comment>
<proteinExistence type="inferred from homology"/>
<evidence type="ECO:0000256" key="2">
    <source>
        <dbReference type="ARBA" id="ARBA00022801"/>
    </source>
</evidence>
<dbReference type="PANTHER" id="PTHR22946">
    <property type="entry name" value="DIENELACTONE HYDROLASE DOMAIN-CONTAINING PROTEIN-RELATED"/>
    <property type="match status" value="1"/>
</dbReference>
<dbReference type="InterPro" id="IPR029058">
    <property type="entry name" value="AB_hydrolase_fold"/>
</dbReference>
<evidence type="ECO:0000259" key="3">
    <source>
        <dbReference type="Pfam" id="PF02129"/>
    </source>
</evidence>
<dbReference type="Gene3D" id="3.40.50.1820">
    <property type="entry name" value="alpha/beta hydrolase"/>
    <property type="match status" value="1"/>
</dbReference>
<dbReference type="RefSeq" id="WP_204868838.1">
    <property type="nucleotide sequence ID" value="NZ_JAFBBK010000001.1"/>
</dbReference>
<dbReference type="InterPro" id="IPR050261">
    <property type="entry name" value="FrsA_esterase"/>
</dbReference>
<dbReference type="Proteomes" id="UP000703038">
    <property type="component" value="Unassembled WGS sequence"/>
</dbReference>
<accession>A0ABS2KW95</accession>
<organism evidence="4 5">
    <name type="scientific">Rhodococcoides corynebacterioides</name>
    <dbReference type="NCBI Taxonomy" id="53972"/>
    <lineage>
        <taxon>Bacteria</taxon>
        <taxon>Bacillati</taxon>
        <taxon>Actinomycetota</taxon>
        <taxon>Actinomycetes</taxon>
        <taxon>Mycobacteriales</taxon>
        <taxon>Nocardiaceae</taxon>
        <taxon>Rhodococcoides</taxon>
    </lineage>
</organism>
<evidence type="ECO:0000313" key="4">
    <source>
        <dbReference type="EMBL" id="MBM7415895.1"/>
    </source>
</evidence>
<dbReference type="EMBL" id="JAFBBK010000001">
    <property type="protein sequence ID" value="MBM7415895.1"/>
    <property type="molecule type" value="Genomic_DNA"/>
</dbReference>
<evidence type="ECO:0000256" key="1">
    <source>
        <dbReference type="ARBA" id="ARBA00008645"/>
    </source>
</evidence>
<comment type="caution">
    <text evidence="4">The sequence shown here is derived from an EMBL/GenBank/DDBJ whole genome shotgun (WGS) entry which is preliminary data.</text>
</comment>
<gene>
    <name evidence="4" type="ORF">JOE42_002628</name>
</gene>
<dbReference type="SUPFAM" id="SSF53474">
    <property type="entry name" value="alpha/beta-Hydrolases"/>
    <property type="match status" value="1"/>
</dbReference>
<evidence type="ECO:0000313" key="5">
    <source>
        <dbReference type="Proteomes" id="UP000703038"/>
    </source>
</evidence>
<dbReference type="Pfam" id="PF02129">
    <property type="entry name" value="Peptidase_S15"/>
    <property type="match status" value="1"/>
</dbReference>
<feature type="domain" description="Xaa-Pro dipeptidyl-peptidase-like" evidence="3">
    <location>
        <begin position="16"/>
        <end position="224"/>
    </location>
</feature>
<dbReference type="InterPro" id="IPR000383">
    <property type="entry name" value="Xaa-Pro-like_dom"/>
</dbReference>
<protein>
    <submittedName>
        <fullName evidence="4">Pimeloyl-ACP methyl ester carboxylesterase</fullName>
    </submittedName>
</protein>
<dbReference type="PANTHER" id="PTHR22946:SF9">
    <property type="entry name" value="POLYKETIDE TRANSFERASE AF380"/>
    <property type="match status" value="1"/>
</dbReference>
<sequence>MPDTVRDDLWFDSGSDRCAISVLRPAELAGPAPIIVMAHGFGSVRALRLPAYADQFVQAGYIVALFDYRHFGDSEGTPRQLLDVRRQLEDWRNALAFVRRLDGVDPDRVVAWGTSFGGGHVLTLAGTGERLAAIIAQVPHVDGIAAVRSAGLRQTLRLAPAALSDKVRALLGREPRYIDSIGAPGALAAMVSPDAAAGRDRLLEASGLRTGDYPETVAARILLHIGLYSPGKTAANITCPALVQIATNDAITPTDIALRTARKIPRATVVTYEGGHFDPYVEPLFPRIIADQLAFLGDVVPLAR</sequence>
<name>A0ABS2KW95_9NOCA</name>
<keyword evidence="5" id="KW-1185">Reference proteome</keyword>
<reference evidence="4 5" key="1">
    <citation type="submission" date="2021-01" db="EMBL/GenBank/DDBJ databases">
        <title>Genomics of switchgrass bacterial isolates.</title>
        <authorList>
            <person name="Shade A."/>
        </authorList>
    </citation>
    <scope>NUCLEOTIDE SEQUENCE [LARGE SCALE GENOMIC DNA]</scope>
    <source>
        <strain evidence="4 5">PvP111</strain>
    </source>
</reference>
<keyword evidence="2" id="KW-0378">Hydrolase</keyword>